<evidence type="ECO:0000313" key="2">
    <source>
        <dbReference type="Proteomes" id="UP001221757"/>
    </source>
</evidence>
<reference evidence="1" key="1">
    <citation type="submission" date="2023-03" db="EMBL/GenBank/DDBJ databases">
        <title>Massive genome expansion in bonnet fungi (Mycena s.s.) driven by repeated elements and novel gene families across ecological guilds.</title>
        <authorList>
            <consortium name="Lawrence Berkeley National Laboratory"/>
            <person name="Harder C.B."/>
            <person name="Miyauchi S."/>
            <person name="Viragh M."/>
            <person name="Kuo A."/>
            <person name="Thoen E."/>
            <person name="Andreopoulos B."/>
            <person name="Lu D."/>
            <person name="Skrede I."/>
            <person name="Drula E."/>
            <person name="Henrissat B."/>
            <person name="Morin E."/>
            <person name="Kohler A."/>
            <person name="Barry K."/>
            <person name="LaButti K."/>
            <person name="Morin E."/>
            <person name="Salamov A."/>
            <person name="Lipzen A."/>
            <person name="Mereny Z."/>
            <person name="Hegedus B."/>
            <person name="Baldrian P."/>
            <person name="Stursova M."/>
            <person name="Weitz H."/>
            <person name="Taylor A."/>
            <person name="Grigoriev I.V."/>
            <person name="Nagy L.G."/>
            <person name="Martin F."/>
            <person name="Kauserud H."/>
        </authorList>
    </citation>
    <scope>NUCLEOTIDE SEQUENCE</scope>
    <source>
        <strain evidence="1">CBHHK067</strain>
    </source>
</reference>
<name>A0AAD7GS38_MYCRO</name>
<comment type="caution">
    <text evidence="1">The sequence shown here is derived from an EMBL/GenBank/DDBJ whole genome shotgun (WGS) entry which is preliminary data.</text>
</comment>
<dbReference type="AlphaFoldDB" id="A0AAD7GS38"/>
<dbReference type="EMBL" id="JARKIE010000011">
    <property type="protein sequence ID" value="KAJ7704057.1"/>
    <property type="molecule type" value="Genomic_DNA"/>
</dbReference>
<keyword evidence="2" id="KW-1185">Reference proteome</keyword>
<evidence type="ECO:0000313" key="1">
    <source>
        <dbReference type="EMBL" id="KAJ7704057.1"/>
    </source>
</evidence>
<dbReference type="Proteomes" id="UP001221757">
    <property type="component" value="Unassembled WGS sequence"/>
</dbReference>
<accession>A0AAD7GS38</accession>
<gene>
    <name evidence="1" type="ORF">B0H17DRAFT_1193973</name>
</gene>
<organism evidence="1 2">
    <name type="scientific">Mycena rosella</name>
    <name type="common">Pink bonnet</name>
    <name type="synonym">Agaricus rosellus</name>
    <dbReference type="NCBI Taxonomy" id="1033263"/>
    <lineage>
        <taxon>Eukaryota</taxon>
        <taxon>Fungi</taxon>
        <taxon>Dikarya</taxon>
        <taxon>Basidiomycota</taxon>
        <taxon>Agaricomycotina</taxon>
        <taxon>Agaricomycetes</taxon>
        <taxon>Agaricomycetidae</taxon>
        <taxon>Agaricales</taxon>
        <taxon>Marasmiineae</taxon>
        <taxon>Mycenaceae</taxon>
        <taxon>Mycena</taxon>
    </lineage>
</organism>
<proteinExistence type="predicted"/>
<protein>
    <submittedName>
        <fullName evidence="1">Uncharacterized protein</fullName>
    </submittedName>
</protein>
<sequence length="142" mass="14920">MSSLATFCNVPVCALFDDNAATSSVSLDWIMRAGLRTRNSQASGLLVLSCNLGVISMCMNVAVTASLPSDLVLGLDWFQFVCETGSEIVVHLSSGPLDLRSPLPTIGAVSEASLSIGSSSVTPVFRGSIGYRPPHLHPARKV</sequence>